<sequence>SIDAFDSNLVSLPNIEPLGDPNYRSERSKIPGQFSSSYEIESKAWNILTSVTDVFDNYGCYYLYQSEIEKFPTRLRYIYGDLDIGGNSILYLSDENELPRSRAARYQNS</sequence>
<organism evidence="1">
    <name type="scientific">marine sediment metagenome</name>
    <dbReference type="NCBI Taxonomy" id="412755"/>
    <lineage>
        <taxon>unclassified sequences</taxon>
        <taxon>metagenomes</taxon>
        <taxon>ecological metagenomes</taxon>
    </lineage>
</organism>
<protein>
    <submittedName>
        <fullName evidence="1">Uncharacterized protein</fullName>
    </submittedName>
</protein>
<feature type="non-terminal residue" evidence="1">
    <location>
        <position position="1"/>
    </location>
</feature>
<accession>A0A0F9HP45</accession>
<comment type="caution">
    <text evidence="1">The sequence shown here is derived from an EMBL/GenBank/DDBJ whole genome shotgun (WGS) entry which is preliminary data.</text>
</comment>
<reference evidence="1" key="1">
    <citation type="journal article" date="2015" name="Nature">
        <title>Complex archaea that bridge the gap between prokaryotes and eukaryotes.</title>
        <authorList>
            <person name="Spang A."/>
            <person name="Saw J.H."/>
            <person name="Jorgensen S.L."/>
            <person name="Zaremba-Niedzwiedzka K."/>
            <person name="Martijn J."/>
            <person name="Lind A.E."/>
            <person name="van Eijk R."/>
            <person name="Schleper C."/>
            <person name="Guy L."/>
            <person name="Ettema T.J."/>
        </authorList>
    </citation>
    <scope>NUCLEOTIDE SEQUENCE</scope>
</reference>
<proteinExistence type="predicted"/>
<dbReference type="AlphaFoldDB" id="A0A0F9HP45"/>
<gene>
    <name evidence="1" type="ORF">LCGC14_1974590</name>
</gene>
<name>A0A0F9HP45_9ZZZZ</name>
<evidence type="ECO:0000313" key="1">
    <source>
        <dbReference type="EMBL" id="KKL83450.1"/>
    </source>
</evidence>
<dbReference type="EMBL" id="LAZR01021974">
    <property type="protein sequence ID" value="KKL83450.1"/>
    <property type="molecule type" value="Genomic_DNA"/>
</dbReference>